<dbReference type="Pfam" id="PF23282">
    <property type="entry name" value="WHD_ROQ1"/>
    <property type="match status" value="1"/>
</dbReference>
<dbReference type="InterPro" id="IPR042197">
    <property type="entry name" value="Apaf_helical"/>
</dbReference>
<proteinExistence type="predicted"/>
<evidence type="ECO:0000259" key="3">
    <source>
        <dbReference type="Pfam" id="PF00931"/>
    </source>
</evidence>
<dbReference type="AlphaFoldDB" id="C7A7L0"/>
<feature type="non-terminal residue" evidence="5">
    <location>
        <position position="1"/>
    </location>
</feature>
<name>C7A7L0_CORAV</name>
<protein>
    <submittedName>
        <fullName evidence="5">NBS-containing resistance-like protein</fullName>
    </submittedName>
</protein>
<dbReference type="Gene3D" id="3.40.50.300">
    <property type="entry name" value="P-loop containing nucleotide triphosphate hydrolases"/>
    <property type="match status" value="1"/>
</dbReference>
<dbReference type="PANTHER" id="PTHR11017">
    <property type="entry name" value="LEUCINE-RICH REPEAT-CONTAINING PROTEIN"/>
    <property type="match status" value="1"/>
</dbReference>
<dbReference type="InterPro" id="IPR058192">
    <property type="entry name" value="WHD_ROQ1-like"/>
</dbReference>
<keyword evidence="1" id="KW-0433">Leucine-rich repeat</keyword>
<accession>C7A7L0</accession>
<feature type="domain" description="Disease resistance protein Roq1-like winged-helix" evidence="4">
    <location>
        <begin position="209"/>
        <end position="267"/>
    </location>
</feature>
<evidence type="ECO:0000259" key="4">
    <source>
        <dbReference type="Pfam" id="PF23282"/>
    </source>
</evidence>
<organism evidence="5">
    <name type="scientific">Corylus avellana</name>
    <name type="common">European hazel</name>
    <name type="synonym">Corylus maxima</name>
    <dbReference type="NCBI Taxonomy" id="13451"/>
    <lineage>
        <taxon>Eukaryota</taxon>
        <taxon>Viridiplantae</taxon>
        <taxon>Streptophyta</taxon>
        <taxon>Embryophyta</taxon>
        <taxon>Tracheophyta</taxon>
        <taxon>Spermatophyta</taxon>
        <taxon>Magnoliopsida</taxon>
        <taxon>eudicotyledons</taxon>
        <taxon>Gunneridae</taxon>
        <taxon>Pentapetalae</taxon>
        <taxon>rosids</taxon>
        <taxon>fabids</taxon>
        <taxon>Fagales</taxon>
        <taxon>Betulaceae</taxon>
        <taxon>Corylus</taxon>
    </lineage>
</organism>
<dbReference type="InterPro" id="IPR036390">
    <property type="entry name" value="WH_DNA-bd_sf"/>
</dbReference>
<dbReference type="InterPro" id="IPR044974">
    <property type="entry name" value="Disease_R_plants"/>
</dbReference>
<dbReference type="EMBL" id="FJ185553">
    <property type="protein sequence ID" value="ACN87587.1"/>
    <property type="molecule type" value="Genomic_DNA"/>
</dbReference>
<dbReference type="FunFam" id="1.10.8.430:FF:000002">
    <property type="entry name" value="Disease resistance protein (TIR-NBS-LRR class)"/>
    <property type="match status" value="1"/>
</dbReference>
<reference evidence="5" key="1">
    <citation type="submission" date="2008-09" db="EMBL/GenBank/DDBJ databases">
        <title>Gene candidates for pathogen perception in Corylus avellana.</title>
        <authorList>
            <person name="Pilotti M."/>
            <person name="Tizzani L."/>
            <person name="Brunetti A."/>
            <person name="Gervasi F."/>
            <person name="Gallelli A."/>
        </authorList>
    </citation>
    <scope>NUCLEOTIDE SEQUENCE</scope>
    <source>
        <strain evidence="5">Cav.w.TirII.166</strain>
    </source>
</reference>
<dbReference type="InterPro" id="IPR002182">
    <property type="entry name" value="NB-ARC"/>
</dbReference>
<dbReference type="Gene3D" id="1.10.8.430">
    <property type="entry name" value="Helical domain of apoptotic protease-activating factors"/>
    <property type="match status" value="1"/>
</dbReference>
<evidence type="ECO:0000256" key="1">
    <source>
        <dbReference type="ARBA" id="ARBA00022614"/>
    </source>
</evidence>
<dbReference type="Pfam" id="PF00931">
    <property type="entry name" value="NB-ARC"/>
    <property type="match status" value="1"/>
</dbReference>
<sequence>LAKAVYNQIYKEFEGSSFLFNIKEISEQPNGLVQLQEQLLFEVLKTKNLKIANDARGINLIKEKLHCKRVLLILDDVDHLKQLNSLAASSGWFGPGSRVIVTTRDEHLLTILGVHEKYKVEELHHEESLQLFSWHAFGMAHPLQDYKELSISVVNYARGLPLALEILGSNLFGRSTIEWKDSLEKLQKYPNNQIQKILEMSFDSLDDDNVKNTFLDIACFFVGMDKDYAIKIFDGCGFFPKSGINILIERSLVTINDQNELRMHDLI</sequence>
<dbReference type="InterPro" id="IPR027417">
    <property type="entry name" value="P-loop_NTPase"/>
</dbReference>
<dbReference type="GO" id="GO:0006952">
    <property type="term" value="P:defense response"/>
    <property type="evidence" value="ECO:0007669"/>
    <property type="project" value="InterPro"/>
</dbReference>
<dbReference type="SUPFAM" id="SSF52540">
    <property type="entry name" value="P-loop containing nucleoside triphosphate hydrolases"/>
    <property type="match status" value="1"/>
</dbReference>
<dbReference type="SUPFAM" id="SSF46785">
    <property type="entry name" value="Winged helix' DNA-binding domain"/>
    <property type="match status" value="1"/>
</dbReference>
<dbReference type="PANTHER" id="PTHR11017:SF271">
    <property type="entry name" value="DISEASE RESISTANCE PROTEIN (TIR-NBS-LRR CLASS) FAMILY"/>
    <property type="match status" value="1"/>
</dbReference>
<keyword evidence="2" id="KW-0677">Repeat</keyword>
<feature type="non-terminal residue" evidence="5">
    <location>
        <position position="267"/>
    </location>
</feature>
<evidence type="ECO:0000256" key="2">
    <source>
        <dbReference type="ARBA" id="ARBA00022737"/>
    </source>
</evidence>
<evidence type="ECO:0000313" key="5">
    <source>
        <dbReference type="EMBL" id="ACN87587.1"/>
    </source>
</evidence>
<feature type="domain" description="NB-ARC" evidence="3">
    <location>
        <begin position="9"/>
        <end position="138"/>
    </location>
</feature>
<dbReference type="PRINTS" id="PR00364">
    <property type="entry name" value="DISEASERSIST"/>
</dbReference>
<dbReference type="GO" id="GO:0043531">
    <property type="term" value="F:ADP binding"/>
    <property type="evidence" value="ECO:0007669"/>
    <property type="project" value="InterPro"/>
</dbReference>